<evidence type="ECO:0000313" key="3">
    <source>
        <dbReference type="Proteomes" id="UP000293638"/>
    </source>
</evidence>
<proteinExistence type="predicted"/>
<dbReference type="AlphaFoldDB" id="A0A4Q7NGE6"/>
<evidence type="ECO:0000256" key="1">
    <source>
        <dbReference type="SAM" id="MobiDB-lite"/>
    </source>
</evidence>
<gene>
    <name evidence="2" type="ORF">EV189_3379</name>
</gene>
<dbReference type="RefSeq" id="WP_165400355.1">
    <property type="nucleotide sequence ID" value="NZ_SGXD01000004.1"/>
</dbReference>
<accession>A0A4Q7NGE6</accession>
<protein>
    <submittedName>
        <fullName evidence="2">Uncharacterized protein</fullName>
    </submittedName>
</protein>
<comment type="caution">
    <text evidence="2">The sequence shown here is derived from an EMBL/GenBank/DDBJ whole genome shotgun (WGS) entry which is preliminary data.</text>
</comment>
<keyword evidence="3" id="KW-1185">Reference proteome</keyword>
<evidence type="ECO:0000313" key="2">
    <source>
        <dbReference type="EMBL" id="RZS82981.1"/>
    </source>
</evidence>
<sequence>MDQARQQEGTAVLPRSTTAGPPSADLVALGLVVRRIRQRRRPLVRRL</sequence>
<dbReference type="Proteomes" id="UP000293638">
    <property type="component" value="Unassembled WGS sequence"/>
</dbReference>
<reference evidence="2 3" key="1">
    <citation type="submission" date="2019-02" db="EMBL/GenBank/DDBJ databases">
        <title>Genomic Encyclopedia of Type Strains, Phase IV (KMG-IV): sequencing the most valuable type-strain genomes for metagenomic binning, comparative biology and taxonomic classification.</title>
        <authorList>
            <person name="Goeker M."/>
        </authorList>
    </citation>
    <scope>NUCLEOTIDE SEQUENCE [LARGE SCALE GENOMIC DNA]</scope>
    <source>
        <strain evidence="2 3">DSM 45622</strain>
    </source>
</reference>
<organism evidence="2 3">
    <name type="scientific">Motilibacter rhizosphaerae</name>
    <dbReference type="NCBI Taxonomy" id="598652"/>
    <lineage>
        <taxon>Bacteria</taxon>
        <taxon>Bacillati</taxon>
        <taxon>Actinomycetota</taxon>
        <taxon>Actinomycetes</taxon>
        <taxon>Motilibacterales</taxon>
        <taxon>Motilibacteraceae</taxon>
        <taxon>Motilibacter</taxon>
    </lineage>
</organism>
<name>A0A4Q7NGE6_9ACTN</name>
<feature type="compositionally biased region" description="Polar residues" evidence="1">
    <location>
        <begin position="1"/>
        <end position="20"/>
    </location>
</feature>
<feature type="region of interest" description="Disordered" evidence="1">
    <location>
        <begin position="1"/>
        <end position="24"/>
    </location>
</feature>
<dbReference type="EMBL" id="SGXD01000004">
    <property type="protein sequence ID" value="RZS82981.1"/>
    <property type="molecule type" value="Genomic_DNA"/>
</dbReference>